<protein>
    <recommendedName>
        <fullName evidence="8">Cytochrome P450</fullName>
    </recommendedName>
</protein>
<comment type="similarity">
    <text evidence="2">Belongs to the cytochrome P450 family.</text>
</comment>
<evidence type="ECO:0000256" key="5">
    <source>
        <dbReference type="SAM" id="Phobius"/>
    </source>
</evidence>
<feature type="transmembrane region" description="Helical" evidence="5">
    <location>
        <begin position="14"/>
        <end position="39"/>
    </location>
</feature>
<dbReference type="InterPro" id="IPR050121">
    <property type="entry name" value="Cytochrome_P450_monoxygenase"/>
</dbReference>
<dbReference type="GO" id="GO:0020037">
    <property type="term" value="F:heme binding"/>
    <property type="evidence" value="ECO:0007669"/>
    <property type="project" value="InterPro"/>
</dbReference>
<dbReference type="EMBL" id="LHQQ01000505">
    <property type="protein sequence ID" value="KOS36316.1"/>
    <property type="molecule type" value="Genomic_DNA"/>
</dbReference>
<dbReference type="SUPFAM" id="SSF48264">
    <property type="entry name" value="Cytochrome P450"/>
    <property type="match status" value="1"/>
</dbReference>
<dbReference type="PANTHER" id="PTHR24305:SF232">
    <property type="entry name" value="P450, PUTATIVE (EUROFUNG)-RELATED"/>
    <property type="match status" value="1"/>
</dbReference>
<dbReference type="GO" id="GO:0016705">
    <property type="term" value="F:oxidoreductase activity, acting on paired donors, with incorporation or reduction of molecular oxygen"/>
    <property type="evidence" value="ECO:0007669"/>
    <property type="project" value="InterPro"/>
</dbReference>
<dbReference type="OrthoDB" id="3934656at2759"/>
<feature type="transmembrane region" description="Helical" evidence="5">
    <location>
        <begin position="51"/>
        <end position="72"/>
    </location>
</feature>
<evidence type="ECO:0000256" key="1">
    <source>
        <dbReference type="ARBA" id="ARBA00001971"/>
    </source>
</evidence>
<evidence type="ECO:0000256" key="2">
    <source>
        <dbReference type="ARBA" id="ARBA00010617"/>
    </source>
</evidence>
<evidence type="ECO:0000256" key="3">
    <source>
        <dbReference type="ARBA" id="ARBA00022723"/>
    </source>
</evidence>
<keyword evidence="3" id="KW-0479">Metal-binding</keyword>
<keyword evidence="4" id="KW-0408">Iron</keyword>
<comment type="caution">
    <text evidence="6">The sequence shown here is derived from an EMBL/GenBank/DDBJ whole genome shotgun (WGS) entry which is preliminary data.</text>
</comment>
<gene>
    <name evidence="6" type="ORF">ACN38_g12955</name>
</gene>
<dbReference type="Proteomes" id="UP000037696">
    <property type="component" value="Unassembled WGS sequence"/>
</dbReference>
<evidence type="ECO:0000313" key="7">
    <source>
        <dbReference type="Proteomes" id="UP000037696"/>
    </source>
</evidence>
<dbReference type="Gene3D" id="1.10.630.10">
    <property type="entry name" value="Cytochrome P450"/>
    <property type="match status" value="1"/>
</dbReference>
<dbReference type="PANTHER" id="PTHR24305">
    <property type="entry name" value="CYTOCHROME P450"/>
    <property type="match status" value="1"/>
</dbReference>
<dbReference type="GO" id="GO:0004497">
    <property type="term" value="F:monooxygenase activity"/>
    <property type="evidence" value="ECO:0007669"/>
    <property type="project" value="InterPro"/>
</dbReference>
<keyword evidence="7" id="KW-1185">Reference proteome</keyword>
<keyword evidence="5" id="KW-1133">Transmembrane helix</keyword>
<keyword evidence="5" id="KW-0472">Membrane</keyword>
<dbReference type="InterPro" id="IPR001128">
    <property type="entry name" value="Cyt_P450"/>
</dbReference>
<dbReference type="Pfam" id="PF00067">
    <property type="entry name" value="p450"/>
    <property type="match status" value="1"/>
</dbReference>
<dbReference type="AlphaFoldDB" id="A0A0M8NNV1"/>
<dbReference type="GO" id="GO:0043386">
    <property type="term" value="P:mycotoxin biosynthetic process"/>
    <property type="evidence" value="ECO:0007669"/>
    <property type="project" value="UniProtKB-ARBA"/>
</dbReference>
<name>A0A0M8NNV1_9EURO</name>
<sequence length="295" mass="34308">MRPVSAMPLRKRSYWYFVTTIVANQSSFQMTLVYIAFFYETVKPPHPHFPYSLSLLTFPTHFPYSLSLLTFFKAHQVTTQRAAHKMLGSSTADHATGLTYVFLVTIPVWYLISYLTSPLRRFSGPFVAGWTNLWRMFQVRQGKYQLVIQDLHKKYGPVVRIAPNVLDLDFPELIKTIYNAKEDYLKTEFYHGSSAKNDGKIIYNLFSECTPEIHAQQKRPISMHYSLKGILSLEPHIDVMIRYFCQRLEENFIDAPNGTQICDIGEWISFYTWDVVGQVLFSQPIGYLEKGCDFF</sequence>
<keyword evidence="5" id="KW-0812">Transmembrane</keyword>
<accession>A0A0M8NNV1</accession>
<dbReference type="GO" id="GO:0005506">
    <property type="term" value="F:iron ion binding"/>
    <property type="evidence" value="ECO:0007669"/>
    <property type="project" value="InterPro"/>
</dbReference>
<reference evidence="6 7" key="1">
    <citation type="submission" date="2015-08" db="EMBL/GenBank/DDBJ databases">
        <title>Genome sequencing of Penicillium nordicum.</title>
        <authorList>
            <person name="Nguyen H.D."/>
            <person name="Seifert K.A."/>
        </authorList>
    </citation>
    <scope>NUCLEOTIDE SEQUENCE [LARGE SCALE GENOMIC DNA]</scope>
    <source>
        <strain evidence="6 7">DAOMC 185683</strain>
    </source>
</reference>
<evidence type="ECO:0000313" key="6">
    <source>
        <dbReference type="EMBL" id="KOS36316.1"/>
    </source>
</evidence>
<evidence type="ECO:0000256" key="4">
    <source>
        <dbReference type="ARBA" id="ARBA00023004"/>
    </source>
</evidence>
<dbReference type="STRING" id="229535.A0A0M8NNV1"/>
<comment type="cofactor">
    <cofactor evidence="1">
        <name>heme</name>
        <dbReference type="ChEBI" id="CHEBI:30413"/>
    </cofactor>
</comment>
<proteinExistence type="inferred from homology"/>
<dbReference type="InterPro" id="IPR036396">
    <property type="entry name" value="Cyt_P450_sf"/>
</dbReference>
<organism evidence="6 7">
    <name type="scientific">Penicillium nordicum</name>
    <dbReference type="NCBI Taxonomy" id="229535"/>
    <lineage>
        <taxon>Eukaryota</taxon>
        <taxon>Fungi</taxon>
        <taxon>Dikarya</taxon>
        <taxon>Ascomycota</taxon>
        <taxon>Pezizomycotina</taxon>
        <taxon>Eurotiomycetes</taxon>
        <taxon>Eurotiomycetidae</taxon>
        <taxon>Eurotiales</taxon>
        <taxon>Aspergillaceae</taxon>
        <taxon>Penicillium</taxon>
    </lineage>
</organism>
<evidence type="ECO:0008006" key="8">
    <source>
        <dbReference type="Google" id="ProtNLM"/>
    </source>
</evidence>
<feature type="transmembrane region" description="Helical" evidence="5">
    <location>
        <begin position="92"/>
        <end position="112"/>
    </location>
</feature>